<evidence type="ECO:0000256" key="5">
    <source>
        <dbReference type="ARBA" id="ARBA00022741"/>
    </source>
</evidence>
<feature type="binding site" evidence="8">
    <location>
        <begin position="17"/>
        <end position="20"/>
    </location>
    <ligand>
        <name>ATP</name>
        <dbReference type="ChEBI" id="CHEBI:30616"/>
    </ligand>
</feature>
<dbReference type="RefSeq" id="WP_015322929.1">
    <property type="nucleotide sequence ID" value="NC_019974.1"/>
</dbReference>
<gene>
    <name evidence="8" type="primary">ribL</name>
    <name evidence="10" type="ORF">Natoc_3786</name>
</gene>
<comment type="cofactor">
    <cofactor evidence="8">
        <name>a divalent metal cation</name>
        <dbReference type="ChEBI" id="CHEBI:60240"/>
    </cofactor>
</comment>
<dbReference type="InterPro" id="IPR004821">
    <property type="entry name" value="Cyt_trans-like"/>
</dbReference>
<comment type="caution">
    <text evidence="8">Lacks conserved residue(s) required for the propagation of feature annotation.</text>
</comment>
<dbReference type="InterPro" id="IPR024902">
    <property type="entry name" value="FAD_synth_RibL"/>
</dbReference>
<dbReference type="EC" id="2.7.7.2" evidence="8"/>
<comment type="subunit">
    <text evidence="8">Homodimer.</text>
</comment>
<proteinExistence type="inferred from homology"/>
<reference evidence="10 11" key="1">
    <citation type="submission" date="2012-11" db="EMBL/GenBank/DDBJ databases">
        <title>FINISHED of Natronococcus occultus SP4, DSM 3396.</title>
        <authorList>
            <consortium name="DOE Joint Genome Institute"/>
            <person name="Eisen J."/>
            <person name="Huntemann M."/>
            <person name="Wei C.-L."/>
            <person name="Han J."/>
            <person name="Detter J.C."/>
            <person name="Han C."/>
            <person name="Tapia R."/>
            <person name="Chen A."/>
            <person name="Kyrpides N."/>
            <person name="Mavromatis K."/>
            <person name="Markowitz V."/>
            <person name="Szeto E."/>
            <person name="Ivanova N."/>
            <person name="Mikhailova N."/>
            <person name="Ovchinnikova G."/>
            <person name="Pagani I."/>
            <person name="Pati A."/>
            <person name="Goodwin L."/>
            <person name="Nordberg H.P."/>
            <person name="Cantor M.N."/>
            <person name="Hua S.X."/>
            <person name="Woyke T."/>
            <person name="Eisen J."/>
            <person name="Klenk H.-P."/>
            <person name="Klenk H.-P."/>
        </authorList>
    </citation>
    <scope>NUCLEOTIDE SEQUENCE [LARGE SCALE GENOMIC DNA]</scope>
    <source>
        <strain evidence="10 11">SP4</strain>
    </source>
</reference>
<evidence type="ECO:0000259" key="9">
    <source>
        <dbReference type="Pfam" id="PF01467"/>
    </source>
</evidence>
<protein>
    <recommendedName>
        <fullName evidence="8">FAD synthase</fullName>
        <ecNumber evidence="8">2.7.7.2</ecNumber>
    </recommendedName>
    <alternativeName>
        <fullName evidence="8">FMN adenylyltransferase</fullName>
    </alternativeName>
    <alternativeName>
        <fullName evidence="8">Flavin adenine dinucleotide synthase</fullName>
    </alternativeName>
</protein>
<dbReference type="GO" id="GO:0006747">
    <property type="term" value="P:FAD biosynthetic process"/>
    <property type="evidence" value="ECO:0007669"/>
    <property type="project" value="UniProtKB-UniRule"/>
</dbReference>
<dbReference type="eggNOG" id="arCOG01222">
    <property type="taxonomic scope" value="Archaea"/>
</dbReference>
<keyword evidence="2 8" id="KW-0288">FMN</keyword>
<keyword evidence="3 8" id="KW-0808">Transferase</keyword>
<dbReference type="NCBIfam" id="TIGR00125">
    <property type="entry name" value="cyt_tran_rel"/>
    <property type="match status" value="1"/>
</dbReference>
<keyword evidence="7 8" id="KW-0067">ATP-binding</keyword>
<dbReference type="AlphaFoldDB" id="L0K4L3"/>
<dbReference type="KEGG" id="nou:Natoc_3786"/>
<evidence type="ECO:0000313" key="10">
    <source>
        <dbReference type="EMBL" id="AGB39495.1"/>
    </source>
</evidence>
<dbReference type="GeneID" id="14402715"/>
<evidence type="ECO:0000256" key="4">
    <source>
        <dbReference type="ARBA" id="ARBA00022695"/>
    </source>
</evidence>
<dbReference type="InterPro" id="IPR050385">
    <property type="entry name" value="Archaeal_FAD_synthase"/>
</dbReference>
<comment type="pathway">
    <text evidence="8">Cofactor biosynthesis; FAD biosynthesis; FAD from FMN: step 1/1.</text>
</comment>
<evidence type="ECO:0000256" key="8">
    <source>
        <dbReference type="HAMAP-Rule" id="MF_02115"/>
    </source>
</evidence>
<keyword evidence="4 8" id="KW-0548">Nucleotidyltransferase</keyword>
<evidence type="ECO:0000256" key="6">
    <source>
        <dbReference type="ARBA" id="ARBA00022827"/>
    </source>
</evidence>
<comment type="catalytic activity">
    <reaction evidence="8">
        <text>FMN + ATP + H(+) = FAD + diphosphate</text>
        <dbReference type="Rhea" id="RHEA:17237"/>
        <dbReference type="ChEBI" id="CHEBI:15378"/>
        <dbReference type="ChEBI" id="CHEBI:30616"/>
        <dbReference type="ChEBI" id="CHEBI:33019"/>
        <dbReference type="ChEBI" id="CHEBI:57692"/>
        <dbReference type="ChEBI" id="CHEBI:58210"/>
        <dbReference type="EC" id="2.7.7.2"/>
    </reaction>
</comment>
<dbReference type="PANTHER" id="PTHR43793:SF1">
    <property type="entry name" value="FAD SYNTHASE"/>
    <property type="match status" value="1"/>
</dbReference>
<feature type="domain" description="Cytidyltransferase-like" evidence="9">
    <location>
        <begin position="8"/>
        <end position="139"/>
    </location>
</feature>
<dbReference type="HOGENOM" id="CLU_034585_2_1_2"/>
<keyword evidence="1 8" id="KW-0285">Flavoprotein</keyword>
<dbReference type="EMBL" id="CP003929">
    <property type="protein sequence ID" value="AGB39495.1"/>
    <property type="molecule type" value="Genomic_DNA"/>
</dbReference>
<keyword evidence="5 8" id="KW-0547">Nucleotide-binding</keyword>
<dbReference type="UniPathway" id="UPA00277">
    <property type="reaction ID" value="UER00407"/>
</dbReference>
<dbReference type="GO" id="GO:0046444">
    <property type="term" value="P:FMN metabolic process"/>
    <property type="evidence" value="ECO:0007669"/>
    <property type="project" value="UniProtKB-UniRule"/>
</dbReference>
<dbReference type="STRING" id="694430.Natoc_3786"/>
<keyword evidence="6 8" id="KW-0274">FAD</keyword>
<organism evidence="10 11">
    <name type="scientific">Natronococcus occultus SP4</name>
    <dbReference type="NCBI Taxonomy" id="694430"/>
    <lineage>
        <taxon>Archaea</taxon>
        <taxon>Methanobacteriati</taxon>
        <taxon>Methanobacteriota</taxon>
        <taxon>Stenosarchaea group</taxon>
        <taxon>Halobacteria</taxon>
        <taxon>Halobacteriales</taxon>
        <taxon>Natrialbaceae</taxon>
        <taxon>Natronococcus</taxon>
    </lineage>
</organism>
<evidence type="ECO:0000256" key="1">
    <source>
        <dbReference type="ARBA" id="ARBA00022630"/>
    </source>
</evidence>
<comment type="similarity">
    <text evidence="8">Belongs to the archaeal FAD synthase family.</text>
</comment>
<dbReference type="PANTHER" id="PTHR43793">
    <property type="entry name" value="FAD SYNTHASE"/>
    <property type="match status" value="1"/>
</dbReference>
<dbReference type="GO" id="GO:0003919">
    <property type="term" value="F:FMN adenylyltransferase activity"/>
    <property type="evidence" value="ECO:0007669"/>
    <property type="project" value="UniProtKB-UniRule"/>
</dbReference>
<dbReference type="GO" id="GO:0005524">
    <property type="term" value="F:ATP binding"/>
    <property type="evidence" value="ECO:0007669"/>
    <property type="project" value="UniProtKB-UniRule"/>
</dbReference>
<accession>L0K4L3</accession>
<dbReference type="Pfam" id="PF01467">
    <property type="entry name" value="CTP_transf_like"/>
    <property type="match status" value="1"/>
</dbReference>
<comment type="function">
    <text evidence="8">Catalyzes the transfer of the AMP portion of ATP to flavin mononucleotide (FMN) to produce flavin adenine dinucleotide (FAD) coenzyme.</text>
</comment>
<feature type="binding site" evidence="8">
    <location>
        <begin position="12"/>
        <end position="13"/>
    </location>
    <ligand>
        <name>ATP</name>
        <dbReference type="ChEBI" id="CHEBI:30616"/>
    </ligand>
</feature>
<dbReference type="SUPFAM" id="SSF52374">
    <property type="entry name" value="Nucleotidylyl transferase"/>
    <property type="match status" value="1"/>
</dbReference>
<dbReference type="OrthoDB" id="1912at2157"/>
<evidence type="ECO:0000256" key="7">
    <source>
        <dbReference type="ARBA" id="ARBA00022840"/>
    </source>
</evidence>
<evidence type="ECO:0000256" key="3">
    <source>
        <dbReference type="ARBA" id="ARBA00022679"/>
    </source>
</evidence>
<dbReference type="InterPro" id="IPR014729">
    <property type="entry name" value="Rossmann-like_a/b/a_fold"/>
</dbReference>
<feature type="binding site" evidence="8">
    <location>
        <position position="95"/>
    </location>
    <ligand>
        <name>ATP</name>
        <dbReference type="ChEBI" id="CHEBI:30616"/>
    </ligand>
</feature>
<dbReference type="Gene3D" id="3.40.50.620">
    <property type="entry name" value="HUPs"/>
    <property type="match status" value="1"/>
</dbReference>
<evidence type="ECO:0000256" key="2">
    <source>
        <dbReference type="ARBA" id="ARBA00022643"/>
    </source>
</evidence>
<keyword evidence="11" id="KW-1185">Reference proteome</keyword>
<name>L0K4L3_9EURY</name>
<dbReference type="HAMAP" id="MF_02115">
    <property type="entry name" value="FAD_synth_arch"/>
    <property type="match status" value="1"/>
</dbReference>
<evidence type="ECO:0000313" key="11">
    <source>
        <dbReference type="Proteomes" id="UP000010878"/>
    </source>
</evidence>
<dbReference type="Proteomes" id="UP000010878">
    <property type="component" value="Chromosome"/>
</dbReference>
<sequence>MSRGRTVIAQGTFDILHPGHVHYLEEAAAMGDRLYVIVARKANVDHKEAPICPASQRRDVVDALEPVDEALLGHEEDIFVPIEEIDPDVIALGHDQHHDADAIREALSARGLDCEVRRASAREPTSEDELLSTRLIIQRVLERRG</sequence>